<dbReference type="Proteomes" id="UP000324222">
    <property type="component" value="Unassembled WGS sequence"/>
</dbReference>
<evidence type="ECO:0000313" key="3">
    <source>
        <dbReference type="Proteomes" id="UP000324222"/>
    </source>
</evidence>
<protein>
    <submittedName>
        <fullName evidence="2">Uncharacterized protein</fullName>
    </submittedName>
</protein>
<feature type="compositionally biased region" description="Polar residues" evidence="1">
    <location>
        <begin position="43"/>
        <end position="61"/>
    </location>
</feature>
<sequence length="61" mass="6429">MKSPSAAGEACRHSLKFREVAGGGRRSAVYFPGVNCRPGLSAASKTTQRSITTRMGSTRDA</sequence>
<name>A0A5B7EBK4_PORTR</name>
<dbReference type="EMBL" id="VSRR010002317">
    <property type="protein sequence ID" value="MPC30777.1"/>
    <property type="molecule type" value="Genomic_DNA"/>
</dbReference>
<dbReference type="AlphaFoldDB" id="A0A5B7EBK4"/>
<comment type="caution">
    <text evidence="2">The sequence shown here is derived from an EMBL/GenBank/DDBJ whole genome shotgun (WGS) entry which is preliminary data.</text>
</comment>
<accession>A0A5B7EBK4</accession>
<gene>
    <name evidence="2" type="ORF">E2C01_024046</name>
</gene>
<evidence type="ECO:0000256" key="1">
    <source>
        <dbReference type="SAM" id="MobiDB-lite"/>
    </source>
</evidence>
<evidence type="ECO:0000313" key="2">
    <source>
        <dbReference type="EMBL" id="MPC30777.1"/>
    </source>
</evidence>
<organism evidence="2 3">
    <name type="scientific">Portunus trituberculatus</name>
    <name type="common">Swimming crab</name>
    <name type="synonym">Neptunus trituberculatus</name>
    <dbReference type="NCBI Taxonomy" id="210409"/>
    <lineage>
        <taxon>Eukaryota</taxon>
        <taxon>Metazoa</taxon>
        <taxon>Ecdysozoa</taxon>
        <taxon>Arthropoda</taxon>
        <taxon>Crustacea</taxon>
        <taxon>Multicrustacea</taxon>
        <taxon>Malacostraca</taxon>
        <taxon>Eumalacostraca</taxon>
        <taxon>Eucarida</taxon>
        <taxon>Decapoda</taxon>
        <taxon>Pleocyemata</taxon>
        <taxon>Brachyura</taxon>
        <taxon>Eubrachyura</taxon>
        <taxon>Portunoidea</taxon>
        <taxon>Portunidae</taxon>
        <taxon>Portuninae</taxon>
        <taxon>Portunus</taxon>
    </lineage>
</organism>
<feature type="region of interest" description="Disordered" evidence="1">
    <location>
        <begin position="41"/>
        <end position="61"/>
    </location>
</feature>
<keyword evidence="3" id="KW-1185">Reference proteome</keyword>
<proteinExistence type="predicted"/>
<reference evidence="2 3" key="1">
    <citation type="submission" date="2019-05" db="EMBL/GenBank/DDBJ databases">
        <title>Another draft genome of Portunus trituberculatus and its Hox gene families provides insights of decapod evolution.</title>
        <authorList>
            <person name="Jeong J.-H."/>
            <person name="Song I."/>
            <person name="Kim S."/>
            <person name="Choi T."/>
            <person name="Kim D."/>
            <person name="Ryu S."/>
            <person name="Kim W."/>
        </authorList>
    </citation>
    <scope>NUCLEOTIDE SEQUENCE [LARGE SCALE GENOMIC DNA]</scope>
    <source>
        <tissue evidence="2">Muscle</tissue>
    </source>
</reference>